<dbReference type="SUPFAM" id="SSF48452">
    <property type="entry name" value="TPR-like"/>
    <property type="match status" value="1"/>
</dbReference>
<dbReference type="InterPro" id="IPR007016">
    <property type="entry name" value="O-antigen_ligase-rel_domated"/>
</dbReference>
<dbReference type="RefSeq" id="WP_016482388.1">
    <property type="nucleotide sequence ID" value="NC_021487.1"/>
</dbReference>
<feature type="transmembrane region" description="Helical" evidence="9">
    <location>
        <begin position="491"/>
        <end position="512"/>
    </location>
</feature>
<feature type="domain" description="O-antigen ligase-related" evidence="10">
    <location>
        <begin position="220"/>
        <end position="386"/>
    </location>
</feature>
<evidence type="ECO:0000259" key="10">
    <source>
        <dbReference type="Pfam" id="PF04932"/>
    </source>
</evidence>
<keyword evidence="12" id="KW-1185">Reference proteome</keyword>
<dbReference type="GO" id="GO:0016020">
    <property type="term" value="C:membrane"/>
    <property type="evidence" value="ECO:0007669"/>
    <property type="project" value="UniProtKB-SubCell"/>
</dbReference>
<evidence type="ECO:0000256" key="1">
    <source>
        <dbReference type="ARBA" id="ARBA00004141"/>
    </source>
</evidence>
<organism evidence="11 12">
    <name type="scientific">Chthonomonas calidirosea (strain DSM 23976 / ICMP 18418 / T49)</name>
    <dbReference type="NCBI Taxonomy" id="1303518"/>
    <lineage>
        <taxon>Bacteria</taxon>
        <taxon>Bacillati</taxon>
        <taxon>Armatimonadota</taxon>
        <taxon>Chthonomonadia</taxon>
        <taxon>Chthonomonadales</taxon>
        <taxon>Chthonomonadaceae</taxon>
        <taxon>Chthonomonas</taxon>
    </lineage>
</organism>
<dbReference type="InterPro" id="IPR011990">
    <property type="entry name" value="TPR-like_helical_dom_sf"/>
</dbReference>
<feature type="transmembrane region" description="Helical" evidence="9">
    <location>
        <begin position="21"/>
        <end position="46"/>
    </location>
</feature>
<dbReference type="Gene3D" id="1.25.40.10">
    <property type="entry name" value="Tetratricopeptide repeat domain"/>
    <property type="match status" value="1"/>
</dbReference>
<evidence type="ECO:0000256" key="6">
    <source>
        <dbReference type="ARBA" id="ARBA00023136"/>
    </source>
</evidence>
<dbReference type="PATRIC" id="fig|1303518.3.peg.1029"/>
<dbReference type="PANTHER" id="PTHR37422:SF13">
    <property type="entry name" value="LIPOPOLYSACCHARIDE BIOSYNTHESIS PROTEIN PA4999-RELATED"/>
    <property type="match status" value="1"/>
</dbReference>
<dbReference type="AlphaFoldDB" id="S0ETM1"/>
<dbReference type="EMBL" id="HF951689">
    <property type="protein sequence ID" value="CCW34838.1"/>
    <property type="molecule type" value="Genomic_DNA"/>
</dbReference>
<keyword evidence="6 9" id="KW-0472">Membrane</keyword>
<dbReference type="eggNOG" id="COG3307">
    <property type="taxonomic scope" value="Bacteria"/>
</dbReference>
<keyword evidence="4 7" id="KW-0802">TPR repeat</keyword>
<dbReference type="OrthoDB" id="5469233at2"/>
<dbReference type="PROSITE" id="PS50293">
    <property type="entry name" value="TPR_REGION"/>
    <property type="match status" value="1"/>
</dbReference>
<feature type="transmembrane region" description="Helical" evidence="9">
    <location>
        <begin position="450"/>
        <end position="470"/>
    </location>
</feature>
<evidence type="ECO:0000313" key="11">
    <source>
        <dbReference type="EMBL" id="CCW34838.1"/>
    </source>
</evidence>
<name>S0ETM1_CHTCT</name>
<dbReference type="Proteomes" id="UP000014227">
    <property type="component" value="Chromosome I"/>
</dbReference>
<dbReference type="PANTHER" id="PTHR37422">
    <property type="entry name" value="TEICHURONIC ACID BIOSYNTHESIS PROTEIN TUAE"/>
    <property type="match status" value="1"/>
</dbReference>
<keyword evidence="11" id="KW-0436">Ligase</keyword>
<evidence type="ECO:0000256" key="8">
    <source>
        <dbReference type="SAM" id="MobiDB-lite"/>
    </source>
</evidence>
<dbReference type="Pfam" id="PF07719">
    <property type="entry name" value="TPR_2"/>
    <property type="match status" value="1"/>
</dbReference>
<feature type="transmembrane region" description="Helical" evidence="9">
    <location>
        <begin position="185"/>
        <end position="206"/>
    </location>
</feature>
<feature type="transmembrane region" description="Helical" evidence="9">
    <location>
        <begin position="114"/>
        <end position="133"/>
    </location>
</feature>
<evidence type="ECO:0000256" key="3">
    <source>
        <dbReference type="ARBA" id="ARBA00022737"/>
    </source>
</evidence>
<dbReference type="STRING" id="454171.CP488_00140"/>
<feature type="transmembrane region" description="Helical" evidence="9">
    <location>
        <begin position="380"/>
        <end position="401"/>
    </location>
</feature>
<evidence type="ECO:0000256" key="4">
    <source>
        <dbReference type="ARBA" id="ARBA00022803"/>
    </source>
</evidence>
<feature type="compositionally biased region" description="Basic and acidic residues" evidence="8">
    <location>
        <begin position="744"/>
        <end position="755"/>
    </location>
</feature>
<keyword evidence="3" id="KW-0677">Repeat</keyword>
<evidence type="ECO:0000256" key="7">
    <source>
        <dbReference type="PROSITE-ProRule" id="PRU00339"/>
    </source>
</evidence>
<dbReference type="InParanoid" id="S0ETM1"/>
<feature type="transmembrane region" description="Helical" evidence="9">
    <location>
        <begin position="422"/>
        <end position="444"/>
    </location>
</feature>
<gene>
    <name evidence="11" type="ORF">CCALI_01016</name>
</gene>
<evidence type="ECO:0000256" key="5">
    <source>
        <dbReference type="ARBA" id="ARBA00022989"/>
    </source>
</evidence>
<sequence length="765" mass="82580">MEADIKETRATERKRFDRLDWMVVVLLGLMVVLAPLLAASFVVLPAMGLFPPIGLLDWLQAIGVPLMMLLVGLAALIAVVREWIRPMPIGGAPALTVLGLCVLGWATLSLGQAHALYLGVDTLALLVAVLTTGTLASRLSRNKDAFATLLIALMLGGLFVSALGINEYLAAWKQGAFSHRVFGTFLNPDFLAGYLLLTLPVTLAIWVASRERLLKLSAGFALFLQGGCITLSASRAGLAALCIGILSWLFLCVWSGAFRGRWRSPALGLGVLLLSFVVASTPLRFRATPVSAAQASASRPVQSSAENDTGASGLARVGAESHSLLFRRYTWHGTLRMAEANPLFGVGIGNFTYAYPRYALVAFTAHAHNSLLQWASETGFVGLCLLLMLLAAASAFAANALRLRRAALSAPAGDILESFHRLFEEPAVLLCGLLAALLASGIKTLVDSDWYVVATALTVGLCFGLAVGLARDIAPLSTQLPTALRRSSLMLAGLVALGLVLRSGQLGFAAGWRAQAAEALFHQQPEVAIERLKAATEADPLDPELYLELGEIYDMEGLFPQEQAAIQRAIRVAPIAKAYYRLGQFYEKQGQGAQAVAVYQHAYALDPNNLQVLHHLGDAFLAVGKTQDAENIYRIMTELEHAPYGTVRAMGDELVETEFVYGQVGLAEIEMRQGQSAEALKHLEDADALMRLYWSRRNTQAYAIMPASKREALYQLYLRVLADWRQALRQTHAGASALAAVAQEESRVQQDHRNDQVAPTSPPSS</sequence>
<dbReference type="PROSITE" id="PS50005">
    <property type="entry name" value="TPR"/>
    <property type="match status" value="1"/>
</dbReference>
<feature type="repeat" description="TPR" evidence="7">
    <location>
        <begin position="576"/>
        <end position="609"/>
    </location>
</feature>
<evidence type="ECO:0000313" key="12">
    <source>
        <dbReference type="Proteomes" id="UP000014227"/>
    </source>
</evidence>
<dbReference type="InterPro" id="IPR051533">
    <property type="entry name" value="WaaL-like"/>
</dbReference>
<dbReference type="HOGENOM" id="CLU_364762_0_0_0"/>
<evidence type="ECO:0000256" key="2">
    <source>
        <dbReference type="ARBA" id="ARBA00022692"/>
    </source>
</evidence>
<feature type="transmembrane region" description="Helical" evidence="9">
    <location>
        <begin position="145"/>
        <end position="165"/>
    </location>
</feature>
<keyword evidence="5 9" id="KW-1133">Transmembrane helix</keyword>
<proteinExistence type="predicted"/>
<dbReference type="InterPro" id="IPR013105">
    <property type="entry name" value="TPR_2"/>
</dbReference>
<dbReference type="InterPro" id="IPR019734">
    <property type="entry name" value="TPR_rpt"/>
</dbReference>
<comment type="subcellular location">
    <subcellularLocation>
        <location evidence="1">Membrane</location>
        <topology evidence="1">Multi-pass membrane protein</topology>
    </subcellularLocation>
</comment>
<feature type="transmembrane region" description="Helical" evidence="9">
    <location>
        <begin position="238"/>
        <end position="258"/>
    </location>
</feature>
<feature type="transmembrane region" description="Helical" evidence="9">
    <location>
        <begin position="265"/>
        <end position="283"/>
    </location>
</feature>
<dbReference type="KEGG" id="ccz:CCALI_01016"/>
<dbReference type="Pfam" id="PF04932">
    <property type="entry name" value="Wzy_C"/>
    <property type="match status" value="1"/>
</dbReference>
<keyword evidence="2 9" id="KW-0812">Transmembrane</keyword>
<accession>S0ETM1</accession>
<feature type="transmembrane region" description="Helical" evidence="9">
    <location>
        <begin position="58"/>
        <end position="80"/>
    </location>
</feature>
<dbReference type="eggNOG" id="COG0457">
    <property type="taxonomic scope" value="Bacteria"/>
</dbReference>
<dbReference type="SMART" id="SM00028">
    <property type="entry name" value="TPR"/>
    <property type="match status" value="4"/>
</dbReference>
<protein>
    <submittedName>
        <fullName evidence="11">Lipid A core-O-antigen ligase and related enzymes</fullName>
    </submittedName>
</protein>
<evidence type="ECO:0000256" key="9">
    <source>
        <dbReference type="SAM" id="Phobius"/>
    </source>
</evidence>
<feature type="transmembrane region" description="Helical" evidence="9">
    <location>
        <begin position="87"/>
        <end position="108"/>
    </location>
</feature>
<dbReference type="GO" id="GO:0016874">
    <property type="term" value="F:ligase activity"/>
    <property type="evidence" value="ECO:0007669"/>
    <property type="project" value="UniProtKB-KW"/>
</dbReference>
<reference evidence="12" key="1">
    <citation type="submission" date="2013-03" db="EMBL/GenBank/DDBJ databases">
        <title>Genome sequence of Chthonomonas calidirosea, the first sequenced genome from the Armatimonadetes phylum (formally candidate division OP10).</title>
        <authorList>
            <person name="Lee K.C.Y."/>
            <person name="Morgan X.C."/>
            <person name="Dunfield P.F."/>
            <person name="Tamas I."/>
            <person name="Houghton K.M."/>
            <person name="Vyssotski M."/>
            <person name="Ryan J.L.J."/>
            <person name="Lagutin K."/>
            <person name="McDonald I.R."/>
            <person name="Stott M.B."/>
        </authorList>
    </citation>
    <scope>NUCLEOTIDE SEQUENCE [LARGE SCALE GENOMIC DNA]</scope>
    <source>
        <strain evidence="12">DSM 23976 / ICMP 18418 / T49</strain>
    </source>
</reference>
<feature type="region of interest" description="Disordered" evidence="8">
    <location>
        <begin position="740"/>
        <end position="765"/>
    </location>
</feature>